<name>A0A821YZA7_9BILA</name>
<sequence length="361" mass="42562">STRKQRTTDLVLKCRNTGERWIQLILKSIHNPSSSDSNKTDALRDKIGIIGIACLLTFSVYTDASHSLDLSNGDVMSLLNMVTTVHDNLILGNKQQNMSVFMRNMMRQSERVLVSIHPMVNKLLKKNSYELLNEFASIYWAVIRTKGKADGKWKKRSENIYDGWYDGQYESNKVSIDCFNGKFVVNDHSVGFLPNNITSDELFQRVFGHHIFEVQRAEQDDTYITKHGYHHDGKVHYEFNYRNYCLRIYERHAQTNDIFELIPAKCFEDELAEIFVSNYSHWWNDKTKIVEFRPVHFQHENFLHDIHYILAIKKGFIRTNNTENRQYLINRSSSFFKNLFTKYFIRLDSESYVYMLAENDI</sequence>
<organism evidence="1 2">
    <name type="scientific">Rotaria socialis</name>
    <dbReference type="NCBI Taxonomy" id="392032"/>
    <lineage>
        <taxon>Eukaryota</taxon>
        <taxon>Metazoa</taxon>
        <taxon>Spiralia</taxon>
        <taxon>Gnathifera</taxon>
        <taxon>Rotifera</taxon>
        <taxon>Eurotatoria</taxon>
        <taxon>Bdelloidea</taxon>
        <taxon>Philodinida</taxon>
        <taxon>Philodinidae</taxon>
        <taxon>Rotaria</taxon>
    </lineage>
</organism>
<evidence type="ECO:0000313" key="2">
    <source>
        <dbReference type="Proteomes" id="UP000663848"/>
    </source>
</evidence>
<reference evidence="1" key="1">
    <citation type="submission" date="2021-02" db="EMBL/GenBank/DDBJ databases">
        <authorList>
            <person name="Nowell W R."/>
        </authorList>
    </citation>
    <scope>NUCLEOTIDE SEQUENCE</scope>
</reference>
<gene>
    <name evidence="1" type="ORF">QYT958_LOCUS35650</name>
</gene>
<dbReference type="AlphaFoldDB" id="A0A821YZA7"/>
<evidence type="ECO:0000313" key="1">
    <source>
        <dbReference type="EMBL" id="CAF4975668.1"/>
    </source>
</evidence>
<proteinExistence type="predicted"/>
<dbReference type="EMBL" id="CAJOBR010027313">
    <property type="protein sequence ID" value="CAF4975668.1"/>
    <property type="molecule type" value="Genomic_DNA"/>
</dbReference>
<dbReference type="Proteomes" id="UP000663848">
    <property type="component" value="Unassembled WGS sequence"/>
</dbReference>
<feature type="non-terminal residue" evidence="1">
    <location>
        <position position="361"/>
    </location>
</feature>
<accession>A0A821YZA7</accession>
<comment type="caution">
    <text evidence="1">The sequence shown here is derived from an EMBL/GenBank/DDBJ whole genome shotgun (WGS) entry which is preliminary data.</text>
</comment>
<protein>
    <submittedName>
        <fullName evidence="1">Uncharacterized protein</fullName>
    </submittedName>
</protein>
<feature type="non-terminal residue" evidence="1">
    <location>
        <position position="1"/>
    </location>
</feature>